<evidence type="ECO:0000259" key="2">
    <source>
        <dbReference type="PROSITE" id="PS51471"/>
    </source>
</evidence>
<organism evidence="3 4">
    <name type="scientific">Pseudomonas syringae pv. helianthi</name>
    <dbReference type="NCBI Taxonomy" id="251654"/>
    <lineage>
        <taxon>Bacteria</taxon>
        <taxon>Pseudomonadati</taxon>
        <taxon>Pseudomonadota</taxon>
        <taxon>Gammaproteobacteria</taxon>
        <taxon>Pseudomonadales</taxon>
        <taxon>Pseudomonadaceae</taxon>
        <taxon>Pseudomonas</taxon>
    </lineage>
</organism>
<proteinExistence type="inferred from homology"/>
<dbReference type="Gene3D" id="2.60.120.620">
    <property type="entry name" value="q2cbj1_9rhob like domain"/>
    <property type="match status" value="1"/>
</dbReference>
<keyword evidence="1" id="KW-0560">Oxidoreductase</keyword>
<dbReference type="Pfam" id="PF09859">
    <property type="entry name" value="Oxygenase-NA"/>
    <property type="match status" value="1"/>
</dbReference>
<dbReference type="Proteomes" id="UP000279173">
    <property type="component" value="Unassembled WGS sequence"/>
</dbReference>
<sequence>MKPAISGSTPMHDPTLQSRLDSENWSQHLHRIHDRGFTVFRGLLRPDTCAHLAESYPEDHLFRSCIDMKRHGFGAGQYKYFAYPLPEPVATLRFDIYRRLVPLANDWNEKLGLEHRYPEQHPSFLDQCHAASQTRPTPLLLRYAAGDYNCLHRDVYGDTLFPLQMAVLLSTPGEAFSGGEFVITEQRPRMQSKVSVVPLEAGDAVLFAVDRRPVKGARGFYSVFTRHGVSEVRTGSRFALGVISHDAQ</sequence>
<evidence type="ECO:0000313" key="3">
    <source>
        <dbReference type="EMBL" id="RMV42433.1"/>
    </source>
</evidence>
<accession>A0A3M6CFI9</accession>
<keyword evidence="1" id="KW-0479">Metal-binding</keyword>
<gene>
    <name evidence="3" type="ORF">ALP10_03471</name>
</gene>
<dbReference type="InterPro" id="IPR018655">
    <property type="entry name" value="DUF2086"/>
</dbReference>
<reference evidence="3 4" key="1">
    <citation type="submission" date="2018-08" db="EMBL/GenBank/DDBJ databases">
        <title>Recombination of ecologically and evolutionarily significant loci maintains genetic cohesion in the Pseudomonas syringae species complex.</title>
        <authorList>
            <person name="Dillon M."/>
            <person name="Thakur S."/>
            <person name="Almeida R.N.D."/>
            <person name="Weir B.S."/>
            <person name="Guttman D.S."/>
        </authorList>
    </citation>
    <scope>NUCLEOTIDE SEQUENCE [LARGE SCALE GENOMIC DNA]</scope>
    <source>
        <strain evidence="3 4">ICMP 3263</strain>
    </source>
</reference>
<name>A0A3M6CFI9_9PSED</name>
<dbReference type="PROSITE" id="PS51471">
    <property type="entry name" value="FE2OG_OXY"/>
    <property type="match status" value="1"/>
</dbReference>
<comment type="caution">
    <text evidence="3">The sequence shown here is derived from an EMBL/GenBank/DDBJ whole genome shotgun (WGS) entry which is preliminary data.</text>
</comment>
<evidence type="ECO:0000256" key="1">
    <source>
        <dbReference type="RuleBase" id="RU003682"/>
    </source>
</evidence>
<dbReference type="GO" id="GO:0016491">
    <property type="term" value="F:oxidoreductase activity"/>
    <property type="evidence" value="ECO:0007669"/>
    <property type="project" value="UniProtKB-KW"/>
</dbReference>
<dbReference type="EMBL" id="RBUT01000189">
    <property type="protein sequence ID" value="RMV42433.1"/>
    <property type="molecule type" value="Genomic_DNA"/>
</dbReference>
<dbReference type="AlphaFoldDB" id="A0A3M6CFI9"/>
<dbReference type="GO" id="GO:0046872">
    <property type="term" value="F:metal ion binding"/>
    <property type="evidence" value="ECO:0007669"/>
    <property type="project" value="UniProtKB-KW"/>
</dbReference>
<protein>
    <recommendedName>
        <fullName evidence="2">Fe2OG dioxygenase domain-containing protein</fullName>
    </recommendedName>
</protein>
<comment type="similarity">
    <text evidence="1">Belongs to the iron/ascorbate-dependent oxidoreductase family.</text>
</comment>
<feature type="domain" description="Fe2OG dioxygenase" evidence="2">
    <location>
        <begin position="134"/>
        <end position="247"/>
    </location>
</feature>
<dbReference type="InterPro" id="IPR005123">
    <property type="entry name" value="Oxoglu/Fe-dep_dioxygenase_dom"/>
</dbReference>
<keyword evidence="1" id="KW-0408">Iron</keyword>
<evidence type="ECO:0000313" key="4">
    <source>
        <dbReference type="Proteomes" id="UP000279173"/>
    </source>
</evidence>